<feature type="domain" description="Cation efflux protein transmembrane" evidence="8">
    <location>
        <begin position="9"/>
        <end position="202"/>
    </location>
</feature>
<evidence type="ECO:0000313" key="10">
    <source>
        <dbReference type="EMBL" id="SPP29713.1"/>
    </source>
</evidence>
<feature type="domain" description="Cation efflux protein cytoplasmic" evidence="9">
    <location>
        <begin position="214"/>
        <end position="284"/>
    </location>
</feature>
<evidence type="ECO:0000256" key="5">
    <source>
        <dbReference type="ARBA" id="ARBA00022989"/>
    </source>
</evidence>
<feature type="transmembrane region" description="Helical" evidence="7">
    <location>
        <begin position="151"/>
        <end position="170"/>
    </location>
</feature>
<dbReference type="GO" id="GO:0015086">
    <property type="term" value="F:cadmium ion transmembrane transporter activity"/>
    <property type="evidence" value="ECO:0007669"/>
    <property type="project" value="TreeGrafter"/>
</dbReference>
<dbReference type="PANTHER" id="PTHR43840">
    <property type="entry name" value="MITOCHONDRIAL METAL TRANSPORTER 1-RELATED"/>
    <property type="match status" value="1"/>
</dbReference>
<dbReference type="GO" id="GO:0015341">
    <property type="term" value="F:zinc efflux antiporter activity"/>
    <property type="evidence" value="ECO:0007669"/>
    <property type="project" value="TreeGrafter"/>
</dbReference>
<dbReference type="GO" id="GO:0005886">
    <property type="term" value="C:plasma membrane"/>
    <property type="evidence" value="ECO:0007669"/>
    <property type="project" value="TreeGrafter"/>
</dbReference>
<gene>
    <name evidence="10" type="ORF">BTBSAS_60016</name>
</gene>
<dbReference type="InterPro" id="IPR027470">
    <property type="entry name" value="Cation_efflux_CTD"/>
</dbReference>
<dbReference type="PANTHER" id="PTHR43840:SF15">
    <property type="entry name" value="MITOCHONDRIAL METAL TRANSPORTER 1-RELATED"/>
    <property type="match status" value="1"/>
</dbReference>
<dbReference type="AlphaFoldDB" id="A0A2X0QNH9"/>
<dbReference type="RefSeq" id="WP_120488035.1">
    <property type="nucleotide sequence ID" value="NZ_CBCPKC010000010.1"/>
</dbReference>
<dbReference type="Gene3D" id="3.30.70.1350">
    <property type="entry name" value="Cation efflux protein, cytoplasmic domain"/>
    <property type="match status" value="1"/>
</dbReference>
<protein>
    <submittedName>
        <fullName evidence="10">Putative cation efflux protein</fullName>
    </submittedName>
</protein>
<comment type="subcellular location">
    <subcellularLocation>
        <location evidence="1">Membrane</location>
        <topology evidence="1">Multi-pass membrane protein</topology>
    </subcellularLocation>
</comment>
<dbReference type="GO" id="GO:0006882">
    <property type="term" value="P:intracellular zinc ion homeostasis"/>
    <property type="evidence" value="ECO:0007669"/>
    <property type="project" value="TreeGrafter"/>
</dbReference>
<dbReference type="InterPro" id="IPR050291">
    <property type="entry name" value="CDF_Transporter"/>
</dbReference>
<feature type="transmembrane region" description="Helical" evidence="7">
    <location>
        <begin position="34"/>
        <end position="55"/>
    </location>
</feature>
<dbReference type="InterPro" id="IPR058533">
    <property type="entry name" value="Cation_efflux_TM"/>
</dbReference>
<reference evidence="11" key="1">
    <citation type="submission" date="2018-04" db="EMBL/GenBank/DDBJ databases">
        <authorList>
            <person name="Illikoud N."/>
        </authorList>
    </citation>
    <scope>NUCLEOTIDE SEQUENCE [LARGE SCALE GENOMIC DNA]</scope>
</reference>
<evidence type="ECO:0000256" key="2">
    <source>
        <dbReference type="ARBA" id="ARBA00008114"/>
    </source>
</evidence>
<feature type="transmembrane region" description="Helical" evidence="7">
    <location>
        <begin position="76"/>
        <end position="94"/>
    </location>
</feature>
<dbReference type="InterPro" id="IPR002524">
    <property type="entry name" value="Cation_efflux"/>
</dbReference>
<keyword evidence="5 7" id="KW-1133">Transmembrane helix</keyword>
<evidence type="ECO:0000256" key="7">
    <source>
        <dbReference type="SAM" id="Phobius"/>
    </source>
</evidence>
<feature type="transmembrane region" description="Helical" evidence="7">
    <location>
        <begin position="7"/>
        <end position="28"/>
    </location>
</feature>
<comment type="similarity">
    <text evidence="2">Belongs to the cation diffusion facilitator (CDF) transporter (TC 2.A.4) family.</text>
</comment>
<feature type="transmembrane region" description="Helical" evidence="7">
    <location>
        <begin position="106"/>
        <end position="130"/>
    </location>
</feature>
<evidence type="ECO:0000313" key="11">
    <source>
        <dbReference type="Proteomes" id="UP000270190"/>
    </source>
</evidence>
<accession>A0A2X0QNH9</accession>
<dbReference type="Pfam" id="PF16916">
    <property type="entry name" value="ZT_dimer"/>
    <property type="match status" value="1"/>
</dbReference>
<keyword evidence="3" id="KW-0813">Transport</keyword>
<keyword evidence="6 7" id="KW-0472">Membrane</keyword>
<proteinExistence type="inferred from homology"/>
<dbReference type="GO" id="GO:0015093">
    <property type="term" value="F:ferrous iron transmembrane transporter activity"/>
    <property type="evidence" value="ECO:0007669"/>
    <property type="project" value="TreeGrafter"/>
</dbReference>
<keyword evidence="4 7" id="KW-0812">Transmembrane</keyword>
<evidence type="ECO:0000256" key="1">
    <source>
        <dbReference type="ARBA" id="ARBA00004141"/>
    </source>
</evidence>
<dbReference type="InterPro" id="IPR027469">
    <property type="entry name" value="Cation_efflux_TMD_sf"/>
</dbReference>
<dbReference type="NCBIfam" id="TIGR01297">
    <property type="entry name" value="CDF"/>
    <property type="match status" value="1"/>
</dbReference>
<evidence type="ECO:0000256" key="6">
    <source>
        <dbReference type="ARBA" id="ARBA00023136"/>
    </source>
</evidence>
<evidence type="ECO:0000259" key="8">
    <source>
        <dbReference type="Pfam" id="PF01545"/>
    </source>
</evidence>
<dbReference type="Proteomes" id="UP000270190">
    <property type="component" value="Unassembled WGS sequence"/>
</dbReference>
<dbReference type="SUPFAM" id="SSF161111">
    <property type="entry name" value="Cation efflux protein transmembrane domain-like"/>
    <property type="match status" value="1"/>
</dbReference>
<evidence type="ECO:0000256" key="4">
    <source>
        <dbReference type="ARBA" id="ARBA00022692"/>
    </source>
</evidence>
<organism evidence="10 11">
    <name type="scientific">Brochothrix thermosphacta</name>
    <name type="common">Microbacterium thermosphactum</name>
    <dbReference type="NCBI Taxonomy" id="2756"/>
    <lineage>
        <taxon>Bacteria</taxon>
        <taxon>Bacillati</taxon>
        <taxon>Bacillota</taxon>
        <taxon>Bacilli</taxon>
        <taxon>Bacillales</taxon>
        <taxon>Listeriaceae</taxon>
        <taxon>Brochothrix</taxon>
    </lineage>
</organism>
<feature type="transmembrane region" description="Helical" evidence="7">
    <location>
        <begin position="176"/>
        <end position="194"/>
    </location>
</feature>
<dbReference type="SUPFAM" id="SSF160240">
    <property type="entry name" value="Cation efflux protein cytoplasmic domain-like"/>
    <property type="match status" value="1"/>
</dbReference>
<name>A0A2X0QNH9_BROTH</name>
<dbReference type="EMBL" id="OUNC01000056">
    <property type="protein sequence ID" value="SPP29713.1"/>
    <property type="molecule type" value="Genomic_DNA"/>
</dbReference>
<dbReference type="InterPro" id="IPR036837">
    <property type="entry name" value="Cation_efflux_CTD_sf"/>
</dbReference>
<dbReference type="Gene3D" id="1.20.1510.10">
    <property type="entry name" value="Cation efflux protein transmembrane domain"/>
    <property type="match status" value="1"/>
</dbReference>
<evidence type="ECO:0000259" key="9">
    <source>
        <dbReference type="Pfam" id="PF16916"/>
    </source>
</evidence>
<sequence length="295" mass="32884">MKSHTNITLLSIISNLTMFILKLIVGFITGSVAIISEAIHTSMDLFASILTYFSIQIARQPADKKHPYGHGKAENLSGTVETLLIYVAGIWIIIECIDKLRHPAEITLPFLGIGVMLFGALVNGIVGYLVKRSADKLGSVAMKSNALHLTTDVLTSLGVAVSLLLVHYTGMLWLDPVIGMLTALYIMYEATVLLKESFPPLMDSRLSTKEELLITDAIETYQSNYIEYHDFRTRRAGTEIYIDFHLIVAQEMSVGRAHELCDEIEYSIQQHFSQAEILIHIEPESEVLNADFTHS</sequence>
<evidence type="ECO:0000256" key="3">
    <source>
        <dbReference type="ARBA" id="ARBA00022448"/>
    </source>
</evidence>
<dbReference type="Pfam" id="PF01545">
    <property type="entry name" value="Cation_efflux"/>
    <property type="match status" value="1"/>
</dbReference>